<keyword evidence="2" id="KW-1185">Reference proteome</keyword>
<proteinExistence type="predicted"/>
<organism evidence="1 2">
    <name type="scientific">Kineosporia babensis</name>
    <dbReference type="NCBI Taxonomy" id="499548"/>
    <lineage>
        <taxon>Bacteria</taxon>
        <taxon>Bacillati</taxon>
        <taxon>Actinomycetota</taxon>
        <taxon>Actinomycetes</taxon>
        <taxon>Kineosporiales</taxon>
        <taxon>Kineosporiaceae</taxon>
        <taxon>Kineosporia</taxon>
    </lineage>
</organism>
<name>A0A9X1NJN3_9ACTN</name>
<gene>
    <name evidence="1" type="ORF">LR394_35580</name>
</gene>
<sequence length="100" mass="10916">MSDGVDIKLERLRESAAGLARVKNQLEGARNTANYDAWMVSQPDLASALGEFSDNWKANRESLTRATEGAHRFVTFAVGKYEELEKALTEAITPESGGAK</sequence>
<accession>A0A9X1NJN3</accession>
<comment type="caution">
    <text evidence="1">The sequence shown here is derived from an EMBL/GenBank/DDBJ whole genome shotgun (WGS) entry which is preliminary data.</text>
</comment>
<dbReference type="EMBL" id="JAJOMB010000028">
    <property type="protein sequence ID" value="MCD5316232.1"/>
    <property type="molecule type" value="Genomic_DNA"/>
</dbReference>
<reference evidence="1" key="1">
    <citation type="submission" date="2021-11" db="EMBL/GenBank/DDBJ databases">
        <title>Streptomyces corallinus and Kineosporia corallina sp. nov., two new coral-derived marine actinobacteria.</title>
        <authorList>
            <person name="Buangrab K."/>
            <person name="Sutthacheep M."/>
            <person name="Yeemin T."/>
            <person name="Harunari E."/>
            <person name="Igarashi Y."/>
            <person name="Sripreechasak P."/>
            <person name="Kanchanasin P."/>
            <person name="Tanasupawat S."/>
            <person name="Phongsopitanun W."/>
        </authorList>
    </citation>
    <scope>NUCLEOTIDE SEQUENCE</scope>
    <source>
        <strain evidence="1">JCM 31032</strain>
    </source>
</reference>
<dbReference type="Proteomes" id="UP001138997">
    <property type="component" value="Unassembled WGS sequence"/>
</dbReference>
<protein>
    <submittedName>
        <fullName evidence="1">Uncharacterized protein</fullName>
    </submittedName>
</protein>
<dbReference type="RefSeq" id="WP_231449085.1">
    <property type="nucleotide sequence ID" value="NZ_JAJOMB010000028.1"/>
</dbReference>
<evidence type="ECO:0000313" key="2">
    <source>
        <dbReference type="Proteomes" id="UP001138997"/>
    </source>
</evidence>
<dbReference type="AlphaFoldDB" id="A0A9X1NJN3"/>
<evidence type="ECO:0000313" key="1">
    <source>
        <dbReference type="EMBL" id="MCD5316232.1"/>
    </source>
</evidence>